<accession>A0A537KKD3</accession>
<reference evidence="2 3" key="1">
    <citation type="journal article" date="2019" name="Nat. Microbiol.">
        <title>Mediterranean grassland soil C-N compound turnover is dependent on rainfall and depth, and is mediated by genomically divergent microorganisms.</title>
        <authorList>
            <person name="Diamond S."/>
            <person name="Andeer P.F."/>
            <person name="Li Z."/>
            <person name="Crits-Christoph A."/>
            <person name="Burstein D."/>
            <person name="Anantharaman K."/>
            <person name="Lane K.R."/>
            <person name="Thomas B.C."/>
            <person name="Pan C."/>
            <person name="Northen T.R."/>
            <person name="Banfield J.F."/>
        </authorList>
    </citation>
    <scope>NUCLEOTIDE SEQUENCE [LARGE SCALE GENOMIC DNA]</scope>
    <source>
        <strain evidence="2">NP_4</strain>
    </source>
</reference>
<dbReference type="AlphaFoldDB" id="A0A537KKD3"/>
<protein>
    <recommendedName>
        <fullName evidence="4">Addiction module protein</fullName>
    </recommendedName>
</protein>
<dbReference type="Pfam" id="PF09720">
    <property type="entry name" value="Unstab_antitox"/>
    <property type="match status" value="1"/>
</dbReference>
<dbReference type="EMBL" id="VBAL01000260">
    <property type="protein sequence ID" value="TMI96230.1"/>
    <property type="molecule type" value="Genomic_DNA"/>
</dbReference>
<organism evidence="2 3">
    <name type="scientific">Candidatus Segetimicrobium genomatis</name>
    <dbReference type="NCBI Taxonomy" id="2569760"/>
    <lineage>
        <taxon>Bacteria</taxon>
        <taxon>Bacillati</taxon>
        <taxon>Candidatus Sysuimicrobiota</taxon>
        <taxon>Candidatus Sysuimicrobiia</taxon>
        <taxon>Candidatus Sysuimicrobiales</taxon>
        <taxon>Candidatus Segetimicrobiaceae</taxon>
        <taxon>Candidatus Segetimicrobium</taxon>
    </lineage>
</organism>
<name>A0A537KKD3_9BACT</name>
<feature type="non-terminal residue" evidence="2">
    <location>
        <position position="86"/>
    </location>
</feature>
<comment type="caution">
    <text evidence="2">The sequence shown here is derived from an EMBL/GenBank/DDBJ whole genome shotgun (WGS) entry which is preliminary data.</text>
</comment>
<sequence>MAPRSRKSEQRARPKRVAEPAGFKSLSKADQVRYLQRLWDSIADGPGQLPVPKAHLSLAKERLAAYRRDPTRSRSAHEVIRDLSKP</sequence>
<feature type="region of interest" description="Disordered" evidence="1">
    <location>
        <begin position="67"/>
        <end position="86"/>
    </location>
</feature>
<evidence type="ECO:0000313" key="3">
    <source>
        <dbReference type="Proteomes" id="UP000319353"/>
    </source>
</evidence>
<proteinExistence type="predicted"/>
<dbReference type="InterPro" id="IPR013406">
    <property type="entry name" value="CHP02574_addiction_mod"/>
</dbReference>
<dbReference type="Proteomes" id="UP000319353">
    <property type="component" value="Unassembled WGS sequence"/>
</dbReference>
<feature type="compositionally biased region" description="Basic and acidic residues" evidence="1">
    <location>
        <begin position="1"/>
        <end position="18"/>
    </location>
</feature>
<gene>
    <name evidence="2" type="ORF">E6H01_13955</name>
</gene>
<evidence type="ECO:0000313" key="2">
    <source>
        <dbReference type="EMBL" id="TMI96230.1"/>
    </source>
</evidence>
<feature type="region of interest" description="Disordered" evidence="1">
    <location>
        <begin position="1"/>
        <end position="23"/>
    </location>
</feature>
<evidence type="ECO:0008006" key="4">
    <source>
        <dbReference type="Google" id="ProtNLM"/>
    </source>
</evidence>
<evidence type="ECO:0000256" key="1">
    <source>
        <dbReference type="SAM" id="MobiDB-lite"/>
    </source>
</evidence>